<dbReference type="GO" id="GO:0016787">
    <property type="term" value="F:hydrolase activity"/>
    <property type="evidence" value="ECO:0007669"/>
    <property type="project" value="UniProtKB-KW"/>
</dbReference>
<feature type="binding site" evidence="8">
    <location>
        <position position="125"/>
    </location>
    <ligand>
        <name>Zn(2+)</name>
        <dbReference type="ChEBI" id="CHEBI:29105"/>
    </ligand>
</feature>
<comment type="function">
    <text evidence="8">mRNA decapping enzyme that specifically removes the nicotinamide adenine dinucleotide (NAD) cap from a subset of mRNAs by hydrolyzing the diphosphate linkage to produce nicotinamide mononucleotide (NMN) and 5' monophosphate mRNA. The NAD-cap is present at the 5'-end of some mRNAs and stabilizes RNA against 5'-processing. Has preference for mRNAs with a 5'-end purine. Catalyzes the hydrolysis of a broad range of dinucleotide pyrophosphates.</text>
</comment>
<feature type="binding site" evidence="8">
    <location>
        <position position="187"/>
    </location>
    <ligand>
        <name>a divalent metal cation</name>
        <dbReference type="ChEBI" id="CHEBI:60240"/>
        <label>1</label>
    </ligand>
</feature>
<dbReference type="CDD" id="cd03429">
    <property type="entry name" value="NUDIX_NADH_pyrophosphatase_Nudt13"/>
    <property type="match status" value="1"/>
</dbReference>
<comment type="caution">
    <text evidence="10">The sequence shown here is derived from an EMBL/GenBank/DDBJ whole genome shotgun (WGS) entry which is preliminary data.</text>
</comment>
<keyword evidence="8" id="KW-0862">Zinc</keyword>
<dbReference type="EC" id="3.6.1.-" evidence="8"/>
<feature type="binding site" evidence="8">
    <location>
        <position position="77"/>
    </location>
    <ligand>
        <name>substrate</name>
    </ligand>
</feature>
<feature type="binding site" evidence="8">
    <location>
        <position position="107"/>
    </location>
    <ligand>
        <name>Zn(2+)</name>
        <dbReference type="ChEBI" id="CHEBI:29105"/>
    </ligand>
</feature>
<feature type="binding site" evidence="8">
    <location>
        <position position="228"/>
    </location>
    <ligand>
        <name>a divalent metal cation</name>
        <dbReference type="ChEBI" id="CHEBI:60240"/>
        <label>3</label>
    </ligand>
</feature>
<dbReference type="PANTHER" id="PTHR42904:SF6">
    <property type="entry name" value="NAD-CAPPED RNA HYDROLASE NUDT12"/>
    <property type="match status" value="1"/>
</dbReference>
<evidence type="ECO:0000256" key="5">
    <source>
        <dbReference type="ARBA" id="ARBA00023027"/>
    </source>
</evidence>
<name>A0ABV6BII4_9GAMM</name>
<dbReference type="InterPro" id="IPR015797">
    <property type="entry name" value="NUDIX_hydrolase-like_dom_sf"/>
</dbReference>
<accession>A0ABV6BII4</accession>
<evidence type="ECO:0000313" key="10">
    <source>
        <dbReference type="EMBL" id="MFC0050659.1"/>
    </source>
</evidence>
<keyword evidence="6 8" id="KW-0464">Manganese</keyword>
<dbReference type="Pfam" id="PF00293">
    <property type="entry name" value="NUDIX"/>
    <property type="match status" value="1"/>
</dbReference>
<comment type="catalytic activity">
    <reaction evidence="8">
        <text>NADH + H2O = reduced beta-nicotinamide D-ribonucleotide + AMP + 2 H(+)</text>
        <dbReference type="Rhea" id="RHEA:48868"/>
        <dbReference type="ChEBI" id="CHEBI:15377"/>
        <dbReference type="ChEBI" id="CHEBI:15378"/>
        <dbReference type="ChEBI" id="CHEBI:57945"/>
        <dbReference type="ChEBI" id="CHEBI:90832"/>
        <dbReference type="ChEBI" id="CHEBI:456215"/>
        <dbReference type="EC" id="3.6.1.22"/>
    </reaction>
</comment>
<feature type="binding site" evidence="8">
    <location>
        <position position="133"/>
    </location>
    <ligand>
        <name>substrate</name>
    </ligand>
</feature>
<feature type="binding site" evidence="8">
    <location>
        <position position="128"/>
    </location>
    <ligand>
        <name>Zn(2+)</name>
        <dbReference type="ChEBI" id="CHEBI:29105"/>
    </ligand>
</feature>
<feature type="binding site" evidence="8">
    <location>
        <position position="167"/>
    </location>
    <ligand>
        <name>a divalent metal cation</name>
        <dbReference type="ChEBI" id="CHEBI:60240"/>
        <label>1</label>
    </ligand>
</feature>
<evidence type="ECO:0000256" key="2">
    <source>
        <dbReference type="ARBA" id="ARBA00022723"/>
    </source>
</evidence>
<comment type="similarity">
    <text evidence="1 8">Belongs to the Nudix hydrolase family. NudC subfamily.</text>
</comment>
<feature type="binding site" evidence="8">
    <location>
        <begin position="201"/>
        <end position="208"/>
    </location>
    <ligand>
        <name>substrate</name>
    </ligand>
</feature>
<proteinExistence type="inferred from homology"/>
<dbReference type="Gene3D" id="3.90.79.20">
    <property type="match status" value="1"/>
</dbReference>
<evidence type="ECO:0000256" key="4">
    <source>
        <dbReference type="ARBA" id="ARBA00022842"/>
    </source>
</evidence>
<comment type="catalytic activity">
    <reaction evidence="7">
        <text>a 5'-end NAD(+)-phospho-ribonucleoside in mRNA + H2O = a 5'-end phospho-adenosine-phospho-ribonucleoside in mRNA + beta-nicotinamide D-ribonucleotide + 2 H(+)</text>
        <dbReference type="Rhea" id="RHEA:60876"/>
        <dbReference type="Rhea" id="RHEA-COMP:15698"/>
        <dbReference type="Rhea" id="RHEA-COMP:15719"/>
        <dbReference type="ChEBI" id="CHEBI:14649"/>
        <dbReference type="ChEBI" id="CHEBI:15377"/>
        <dbReference type="ChEBI" id="CHEBI:15378"/>
        <dbReference type="ChEBI" id="CHEBI:144029"/>
        <dbReference type="ChEBI" id="CHEBI:144051"/>
    </reaction>
    <physiologicalReaction direction="left-to-right" evidence="7">
        <dbReference type="Rhea" id="RHEA:60877"/>
    </physiologicalReaction>
</comment>
<dbReference type="PROSITE" id="PS00893">
    <property type="entry name" value="NUDIX_BOX"/>
    <property type="match status" value="1"/>
</dbReference>
<feature type="binding site" evidence="8">
    <location>
        <position position="120"/>
    </location>
    <ligand>
        <name>substrate</name>
    </ligand>
</feature>
<feature type="short sequence motif" description="Nudix box" evidence="8">
    <location>
        <begin position="168"/>
        <end position="189"/>
    </location>
</feature>
<dbReference type="InterPro" id="IPR050241">
    <property type="entry name" value="NAD-cap_RNA_hydrolase_NudC"/>
</dbReference>
<dbReference type="InterPro" id="IPR049734">
    <property type="entry name" value="NudC-like_C"/>
</dbReference>
<evidence type="ECO:0000256" key="1">
    <source>
        <dbReference type="ARBA" id="ARBA00009595"/>
    </source>
</evidence>
<dbReference type="InterPro" id="IPR020476">
    <property type="entry name" value="Nudix_hydrolase"/>
</dbReference>
<dbReference type="Pfam" id="PF09297">
    <property type="entry name" value="Zn_ribbon_NUD"/>
    <property type="match status" value="1"/>
</dbReference>
<comment type="subunit">
    <text evidence="8">Homodimer.</text>
</comment>
<keyword evidence="5 8" id="KW-0520">NAD</keyword>
<dbReference type="RefSeq" id="WP_377248676.1">
    <property type="nucleotide sequence ID" value="NZ_JBHLXP010000011.1"/>
</dbReference>
<evidence type="ECO:0000256" key="6">
    <source>
        <dbReference type="ARBA" id="ARBA00023211"/>
    </source>
</evidence>
<comment type="cofactor">
    <cofactor evidence="8">
        <name>Mg(2+)</name>
        <dbReference type="ChEBI" id="CHEBI:18420"/>
    </cofactor>
    <cofactor evidence="8">
        <name>Mn(2+)</name>
        <dbReference type="ChEBI" id="CHEBI:29035"/>
    </cofactor>
    <text evidence="8">Divalent metal cations. Mg(2+) or Mn(2+).</text>
</comment>
<evidence type="ECO:0000256" key="3">
    <source>
        <dbReference type="ARBA" id="ARBA00022801"/>
    </source>
</evidence>
<dbReference type="SUPFAM" id="SSF55811">
    <property type="entry name" value="Nudix"/>
    <property type="match status" value="2"/>
</dbReference>
<gene>
    <name evidence="8 10" type="primary">nudC</name>
    <name evidence="10" type="ORF">ACFFJP_20450</name>
</gene>
<reference evidence="10 11" key="1">
    <citation type="submission" date="2024-09" db="EMBL/GenBank/DDBJ databases">
        <authorList>
            <person name="Sun Q."/>
            <person name="Mori K."/>
        </authorList>
    </citation>
    <scope>NUCLEOTIDE SEQUENCE [LARGE SCALE GENOMIC DNA]</scope>
    <source>
        <strain evidence="10 11">KCTC 23315</strain>
    </source>
</reference>
<dbReference type="NCBIfam" id="NF001299">
    <property type="entry name" value="PRK00241.1"/>
    <property type="match status" value="1"/>
</dbReference>
<dbReference type="Proteomes" id="UP001589813">
    <property type="component" value="Unassembled WGS sequence"/>
</dbReference>
<dbReference type="PRINTS" id="PR00502">
    <property type="entry name" value="NUDIXFAMILY"/>
</dbReference>
<dbReference type="Gene3D" id="3.90.79.10">
    <property type="entry name" value="Nucleoside Triphosphate Pyrophosphohydrolase"/>
    <property type="match status" value="1"/>
</dbReference>
<dbReference type="InterPro" id="IPR000086">
    <property type="entry name" value="NUDIX_hydrolase_dom"/>
</dbReference>
<dbReference type="EMBL" id="JBHLXP010000011">
    <property type="protein sequence ID" value="MFC0050659.1"/>
    <property type="molecule type" value="Genomic_DNA"/>
</dbReference>
<keyword evidence="4 8" id="KW-0460">Magnesium</keyword>
<protein>
    <recommendedName>
        <fullName evidence="8">NAD-capped RNA hydrolase NudC</fullName>
        <shortName evidence="8">DeNADding enzyme NudC</shortName>
        <ecNumber evidence="8">3.6.1.-</ecNumber>
    </recommendedName>
    <alternativeName>
        <fullName evidence="8">NADH pyrophosphatase</fullName>
        <ecNumber evidence="8">3.6.1.22</ecNumber>
    </alternativeName>
</protein>
<feature type="binding site" evidence="8">
    <location>
        <position position="183"/>
    </location>
    <ligand>
        <name>a divalent metal cation</name>
        <dbReference type="ChEBI" id="CHEBI:60240"/>
        <label>3</label>
    </ligand>
</feature>
<dbReference type="InterPro" id="IPR020084">
    <property type="entry name" value="NUDIX_hydrolase_CS"/>
</dbReference>
<dbReference type="PANTHER" id="PTHR42904">
    <property type="entry name" value="NUDIX HYDROLASE, NUDC SUBFAMILY"/>
    <property type="match status" value="1"/>
</dbReference>
<feature type="domain" description="Nudix hydrolase" evidence="9">
    <location>
        <begin position="134"/>
        <end position="261"/>
    </location>
</feature>
<comment type="cofactor">
    <cofactor evidence="8">
        <name>Zn(2+)</name>
        <dbReference type="ChEBI" id="CHEBI:29105"/>
    </cofactor>
    <text evidence="8">Binds 1 zinc ion per subunit.</text>
</comment>
<feature type="binding site" evidence="8">
    <location>
        <position position="183"/>
    </location>
    <ligand>
        <name>a divalent metal cation</name>
        <dbReference type="ChEBI" id="CHEBI:60240"/>
        <label>2</label>
    </ligand>
</feature>
<comment type="caution">
    <text evidence="8">Lacks conserved residue(s) required for the propagation of feature annotation.</text>
</comment>
<keyword evidence="3 8" id="KW-0378">Hydrolase</keyword>
<dbReference type="InterPro" id="IPR022925">
    <property type="entry name" value="RNA_Hydrolase_NudC"/>
</dbReference>
<dbReference type="PROSITE" id="PS51462">
    <property type="entry name" value="NUDIX"/>
    <property type="match status" value="1"/>
</dbReference>
<feature type="binding site" evidence="8">
    <location>
        <position position="228"/>
    </location>
    <ligand>
        <name>a divalent metal cation</name>
        <dbReference type="ChEBI" id="CHEBI:60240"/>
        <label>1</label>
    </ligand>
</feature>
<evidence type="ECO:0000256" key="8">
    <source>
        <dbReference type="HAMAP-Rule" id="MF_00297"/>
    </source>
</evidence>
<evidence type="ECO:0000259" key="9">
    <source>
        <dbReference type="PROSITE" id="PS51462"/>
    </source>
</evidence>
<organism evidence="10 11">
    <name type="scientific">Rheinheimera tilapiae</name>
    <dbReference type="NCBI Taxonomy" id="875043"/>
    <lineage>
        <taxon>Bacteria</taxon>
        <taxon>Pseudomonadati</taxon>
        <taxon>Pseudomonadota</taxon>
        <taxon>Gammaproteobacteria</taxon>
        <taxon>Chromatiales</taxon>
        <taxon>Chromatiaceae</taxon>
        <taxon>Rheinheimera</taxon>
    </lineage>
</organism>
<evidence type="ECO:0000313" key="11">
    <source>
        <dbReference type="Proteomes" id="UP001589813"/>
    </source>
</evidence>
<dbReference type="HAMAP" id="MF_00297">
    <property type="entry name" value="Nudix_NudC"/>
    <property type="match status" value="1"/>
</dbReference>
<keyword evidence="11" id="KW-1185">Reference proteome</keyword>
<comment type="catalytic activity">
    <reaction evidence="8">
        <text>NAD(+) + H2O = beta-nicotinamide D-ribonucleotide + AMP + 2 H(+)</text>
        <dbReference type="Rhea" id="RHEA:11800"/>
        <dbReference type="ChEBI" id="CHEBI:14649"/>
        <dbReference type="ChEBI" id="CHEBI:15377"/>
        <dbReference type="ChEBI" id="CHEBI:15378"/>
        <dbReference type="ChEBI" id="CHEBI:57540"/>
        <dbReference type="ChEBI" id="CHEBI:456215"/>
        <dbReference type="EC" id="3.6.1.22"/>
    </reaction>
</comment>
<dbReference type="EC" id="3.6.1.22" evidence="8"/>
<dbReference type="InterPro" id="IPR015376">
    <property type="entry name" value="Znr_NADH_PPase"/>
</dbReference>
<keyword evidence="2 8" id="KW-0479">Metal-binding</keyword>
<evidence type="ECO:0000256" key="7">
    <source>
        <dbReference type="ARBA" id="ARBA00023679"/>
    </source>
</evidence>
<feature type="binding site" evidence="8">
    <location>
        <position position="110"/>
    </location>
    <ligand>
        <name>Zn(2+)</name>
        <dbReference type="ChEBI" id="CHEBI:29105"/>
    </ligand>
</feature>
<feature type="binding site" evidence="8">
    <location>
        <position position="187"/>
    </location>
    <ligand>
        <name>a divalent metal cation</name>
        <dbReference type="ChEBI" id="CHEBI:60240"/>
        <label>3</label>
    </ligand>
</feature>
<sequence>MLKHSLTLRSVPQAHWFVVCQGKLWLPQAQIPFGHWADFGLSEPEQLCQIGEWQQHPCVLAVYQDQLTEPEQWQNARMLLVHPEPHWFELAARATQLALFMQTHRYCGQCGCAMRLVSWELAMLCHQCGHRTYPRISPCVLVAIRKGDQILLARSSRHKPGFFSILAGFVESGETLEQAAVREVAEEVGVHIGNLRYAGSQPWPFPHSLMMGFYADYVSGDIVCQEDEIAEADWFRLNELPEIPPEQTLSGQMIRYLQQEFDKAQ</sequence>